<dbReference type="InterPro" id="IPR036397">
    <property type="entry name" value="RNaseH_sf"/>
</dbReference>
<feature type="compositionally biased region" description="Polar residues" evidence="1">
    <location>
        <begin position="1"/>
        <end position="14"/>
    </location>
</feature>
<keyword evidence="4" id="KW-1185">Reference proteome</keyword>
<dbReference type="SUPFAM" id="SSF53098">
    <property type="entry name" value="Ribonuclease H-like"/>
    <property type="match status" value="1"/>
</dbReference>
<name>A0A371H4K6_MUCPR</name>
<evidence type="ECO:0000313" key="3">
    <source>
        <dbReference type="EMBL" id="RDX97758.1"/>
    </source>
</evidence>
<sequence length="145" mass="16237">MRSTKGFTNSTRETAPTRDLSTMREDYRLYVCNCQECQAHGPIDHSPTRKLQHVAKPWPFSTIPNSVVTDNDTQFINKSLHNFYEHLKITHKVTSIEHPQVNGQAKAANKANSSDASIEPRDCGLNTCLASYRPIIGPNILAKNS</sequence>
<dbReference type="InterPro" id="IPR001584">
    <property type="entry name" value="Integrase_cat-core"/>
</dbReference>
<dbReference type="Gene3D" id="3.30.420.10">
    <property type="entry name" value="Ribonuclease H-like superfamily/Ribonuclease H"/>
    <property type="match status" value="1"/>
</dbReference>
<dbReference type="GO" id="GO:0003676">
    <property type="term" value="F:nucleic acid binding"/>
    <property type="evidence" value="ECO:0007669"/>
    <property type="project" value="InterPro"/>
</dbReference>
<feature type="region of interest" description="Disordered" evidence="1">
    <location>
        <begin position="1"/>
        <end position="20"/>
    </location>
</feature>
<comment type="caution">
    <text evidence="3">The sequence shown here is derived from an EMBL/GenBank/DDBJ whole genome shotgun (WGS) entry which is preliminary data.</text>
</comment>
<gene>
    <name evidence="3" type="ORF">CR513_19436</name>
</gene>
<dbReference type="GO" id="GO:0015074">
    <property type="term" value="P:DNA integration"/>
    <property type="evidence" value="ECO:0007669"/>
    <property type="project" value="InterPro"/>
</dbReference>
<dbReference type="Proteomes" id="UP000257109">
    <property type="component" value="Unassembled WGS sequence"/>
</dbReference>
<evidence type="ECO:0000256" key="1">
    <source>
        <dbReference type="SAM" id="MobiDB-lite"/>
    </source>
</evidence>
<dbReference type="AlphaFoldDB" id="A0A371H4K6"/>
<protein>
    <recommendedName>
        <fullName evidence="2">Integrase catalytic domain-containing protein</fullName>
    </recommendedName>
</protein>
<feature type="non-terminal residue" evidence="3">
    <location>
        <position position="1"/>
    </location>
</feature>
<accession>A0A371H4K6</accession>
<feature type="domain" description="Integrase catalytic" evidence="2">
    <location>
        <begin position="63"/>
        <end position="145"/>
    </location>
</feature>
<dbReference type="InterPro" id="IPR012337">
    <property type="entry name" value="RNaseH-like_sf"/>
</dbReference>
<evidence type="ECO:0000259" key="2">
    <source>
        <dbReference type="PROSITE" id="PS50994"/>
    </source>
</evidence>
<reference evidence="3" key="1">
    <citation type="submission" date="2018-05" db="EMBL/GenBank/DDBJ databases">
        <title>Draft genome of Mucuna pruriens seed.</title>
        <authorList>
            <person name="Nnadi N.E."/>
            <person name="Vos R."/>
            <person name="Hasami M.H."/>
            <person name="Devisetty U.K."/>
            <person name="Aguiy J.C."/>
        </authorList>
    </citation>
    <scope>NUCLEOTIDE SEQUENCE [LARGE SCALE GENOMIC DNA]</scope>
    <source>
        <strain evidence="3">JCA_2017</strain>
    </source>
</reference>
<proteinExistence type="predicted"/>
<organism evidence="3 4">
    <name type="scientific">Mucuna pruriens</name>
    <name type="common">Velvet bean</name>
    <name type="synonym">Dolichos pruriens</name>
    <dbReference type="NCBI Taxonomy" id="157652"/>
    <lineage>
        <taxon>Eukaryota</taxon>
        <taxon>Viridiplantae</taxon>
        <taxon>Streptophyta</taxon>
        <taxon>Embryophyta</taxon>
        <taxon>Tracheophyta</taxon>
        <taxon>Spermatophyta</taxon>
        <taxon>Magnoliopsida</taxon>
        <taxon>eudicotyledons</taxon>
        <taxon>Gunneridae</taxon>
        <taxon>Pentapetalae</taxon>
        <taxon>rosids</taxon>
        <taxon>fabids</taxon>
        <taxon>Fabales</taxon>
        <taxon>Fabaceae</taxon>
        <taxon>Papilionoideae</taxon>
        <taxon>50 kb inversion clade</taxon>
        <taxon>NPAAA clade</taxon>
        <taxon>indigoferoid/millettioid clade</taxon>
        <taxon>Phaseoleae</taxon>
        <taxon>Mucuna</taxon>
    </lineage>
</organism>
<evidence type="ECO:0000313" key="4">
    <source>
        <dbReference type="Proteomes" id="UP000257109"/>
    </source>
</evidence>
<dbReference type="PROSITE" id="PS50994">
    <property type="entry name" value="INTEGRASE"/>
    <property type="match status" value="1"/>
</dbReference>
<dbReference type="EMBL" id="QJKJ01003577">
    <property type="protein sequence ID" value="RDX97758.1"/>
    <property type="molecule type" value="Genomic_DNA"/>
</dbReference>